<proteinExistence type="predicted"/>
<keyword evidence="3" id="KW-0732">Signal</keyword>
<keyword evidence="6" id="KW-1185">Reference proteome</keyword>
<evidence type="ECO:0000256" key="1">
    <source>
        <dbReference type="ARBA" id="ARBA00022801"/>
    </source>
</evidence>
<dbReference type="EMBL" id="SWLB01000009">
    <property type="protein sequence ID" value="KAF3334413.1"/>
    <property type="molecule type" value="Genomic_DNA"/>
</dbReference>
<evidence type="ECO:0000313" key="5">
    <source>
        <dbReference type="EMBL" id="KAF3334413.1"/>
    </source>
</evidence>
<dbReference type="AlphaFoldDB" id="A0A833R728"/>
<name>A0A833R728_9POAL</name>
<dbReference type="Pfam" id="PF00722">
    <property type="entry name" value="Glyco_hydro_16"/>
    <property type="match status" value="1"/>
</dbReference>
<dbReference type="GO" id="GO:0005975">
    <property type="term" value="P:carbohydrate metabolic process"/>
    <property type="evidence" value="ECO:0007669"/>
    <property type="project" value="InterPro"/>
</dbReference>
<organism evidence="5 6">
    <name type="scientific">Carex littledalei</name>
    <dbReference type="NCBI Taxonomy" id="544730"/>
    <lineage>
        <taxon>Eukaryota</taxon>
        <taxon>Viridiplantae</taxon>
        <taxon>Streptophyta</taxon>
        <taxon>Embryophyta</taxon>
        <taxon>Tracheophyta</taxon>
        <taxon>Spermatophyta</taxon>
        <taxon>Magnoliopsida</taxon>
        <taxon>Liliopsida</taxon>
        <taxon>Poales</taxon>
        <taxon>Cyperaceae</taxon>
        <taxon>Cyperoideae</taxon>
        <taxon>Cariceae</taxon>
        <taxon>Carex</taxon>
        <taxon>Carex subgen. Euthyceras</taxon>
    </lineage>
</organism>
<protein>
    <submittedName>
        <fullName evidence="5">Putative xyloglucan endotransglucosylase/hydrolase</fullName>
    </submittedName>
</protein>
<feature type="domain" description="GH16" evidence="4">
    <location>
        <begin position="35"/>
        <end position="100"/>
    </location>
</feature>
<dbReference type="Gene3D" id="2.60.120.200">
    <property type="match status" value="1"/>
</dbReference>
<sequence length="116" mass="12962">MGMHYTSILYLCLLGLFFEPSIGSTLRKPIDVPFHRNYVPSWAAEHIKYLNGGNEAQLYLDKYSGTGFQSKGTNLFGHFSMQMKLVAGDSAGTVTAFYVYTFSPLLDCNIYISPKS</sequence>
<comment type="caution">
    <text evidence="5">The sequence shown here is derived from an EMBL/GenBank/DDBJ whole genome shotgun (WGS) entry which is preliminary data.</text>
</comment>
<keyword evidence="1 5" id="KW-0378">Hydrolase</keyword>
<evidence type="ECO:0000259" key="4">
    <source>
        <dbReference type="Pfam" id="PF00722"/>
    </source>
</evidence>
<reference evidence="5" key="1">
    <citation type="submission" date="2020-01" db="EMBL/GenBank/DDBJ databases">
        <title>Genome sequence of Kobresia littledalei, the first chromosome-level genome in the family Cyperaceae.</title>
        <authorList>
            <person name="Qu G."/>
        </authorList>
    </citation>
    <scope>NUCLEOTIDE SEQUENCE</scope>
    <source>
        <strain evidence="5">C.B.Clarke</strain>
        <tissue evidence="5">Leaf</tissue>
    </source>
</reference>
<gene>
    <name evidence="5" type="ORF">FCM35_KLT21017</name>
</gene>
<dbReference type="InterPro" id="IPR044791">
    <property type="entry name" value="Beta-glucanase/XTH"/>
</dbReference>
<dbReference type="OrthoDB" id="4781at2759"/>
<evidence type="ECO:0000256" key="2">
    <source>
        <dbReference type="ARBA" id="ARBA00023295"/>
    </source>
</evidence>
<dbReference type="InterPro" id="IPR000757">
    <property type="entry name" value="Beta-glucanase-like"/>
</dbReference>
<feature type="signal peptide" evidence="3">
    <location>
        <begin position="1"/>
        <end position="23"/>
    </location>
</feature>
<dbReference type="InterPro" id="IPR013320">
    <property type="entry name" value="ConA-like_dom_sf"/>
</dbReference>
<dbReference type="PANTHER" id="PTHR31062">
    <property type="entry name" value="XYLOGLUCAN ENDOTRANSGLUCOSYLASE/HYDROLASE PROTEIN 8-RELATED"/>
    <property type="match status" value="1"/>
</dbReference>
<dbReference type="SUPFAM" id="SSF49899">
    <property type="entry name" value="Concanavalin A-like lectins/glucanases"/>
    <property type="match status" value="1"/>
</dbReference>
<dbReference type="GO" id="GO:0004553">
    <property type="term" value="F:hydrolase activity, hydrolyzing O-glycosyl compounds"/>
    <property type="evidence" value="ECO:0007669"/>
    <property type="project" value="InterPro"/>
</dbReference>
<evidence type="ECO:0000313" key="6">
    <source>
        <dbReference type="Proteomes" id="UP000623129"/>
    </source>
</evidence>
<dbReference type="Proteomes" id="UP000623129">
    <property type="component" value="Unassembled WGS sequence"/>
</dbReference>
<evidence type="ECO:0000256" key="3">
    <source>
        <dbReference type="SAM" id="SignalP"/>
    </source>
</evidence>
<accession>A0A833R728</accession>
<feature type="chain" id="PRO_5032719186" evidence="3">
    <location>
        <begin position="24"/>
        <end position="116"/>
    </location>
</feature>
<keyword evidence="2" id="KW-0326">Glycosidase</keyword>